<keyword evidence="5" id="KW-1185">Reference proteome</keyword>
<dbReference type="STRING" id="905079.L1J5X6"/>
<reference evidence="3 5" key="1">
    <citation type="journal article" date="2012" name="Nature">
        <title>Algal genomes reveal evolutionary mosaicism and the fate of nucleomorphs.</title>
        <authorList>
            <consortium name="DOE Joint Genome Institute"/>
            <person name="Curtis B.A."/>
            <person name="Tanifuji G."/>
            <person name="Burki F."/>
            <person name="Gruber A."/>
            <person name="Irimia M."/>
            <person name="Maruyama S."/>
            <person name="Arias M.C."/>
            <person name="Ball S.G."/>
            <person name="Gile G.H."/>
            <person name="Hirakawa Y."/>
            <person name="Hopkins J.F."/>
            <person name="Kuo A."/>
            <person name="Rensing S.A."/>
            <person name="Schmutz J."/>
            <person name="Symeonidi A."/>
            <person name="Elias M."/>
            <person name="Eveleigh R.J."/>
            <person name="Herman E.K."/>
            <person name="Klute M.J."/>
            <person name="Nakayama T."/>
            <person name="Obornik M."/>
            <person name="Reyes-Prieto A."/>
            <person name="Armbrust E.V."/>
            <person name="Aves S.J."/>
            <person name="Beiko R.G."/>
            <person name="Coutinho P."/>
            <person name="Dacks J.B."/>
            <person name="Durnford D.G."/>
            <person name="Fast N.M."/>
            <person name="Green B.R."/>
            <person name="Grisdale C.J."/>
            <person name="Hempel F."/>
            <person name="Henrissat B."/>
            <person name="Hoppner M.P."/>
            <person name="Ishida K."/>
            <person name="Kim E."/>
            <person name="Koreny L."/>
            <person name="Kroth P.G."/>
            <person name="Liu Y."/>
            <person name="Malik S.B."/>
            <person name="Maier U.G."/>
            <person name="McRose D."/>
            <person name="Mock T."/>
            <person name="Neilson J.A."/>
            <person name="Onodera N.T."/>
            <person name="Poole A.M."/>
            <person name="Pritham E.J."/>
            <person name="Richards T.A."/>
            <person name="Rocap G."/>
            <person name="Roy S.W."/>
            <person name="Sarai C."/>
            <person name="Schaack S."/>
            <person name="Shirato S."/>
            <person name="Slamovits C.H."/>
            <person name="Spencer D.F."/>
            <person name="Suzuki S."/>
            <person name="Worden A.Z."/>
            <person name="Zauner S."/>
            <person name="Barry K."/>
            <person name="Bell C."/>
            <person name="Bharti A.K."/>
            <person name="Crow J.A."/>
            <person name="Grimwood J."/>
            <person name="Kramer R."/>
            <person name="Lindquist E."/>
            <person name="Lucas S."/>
            <person name="Salamov A."/>
            <person name="McFadden G.I."/>
            <person name="Lane C.E."/>
            <person name="Keeling P.J."/>
            <person name="Gray M.W."/>
            <person name="Grigoriev I.V."/>
            <person name="Archibald J.M."/>
        </authorList>
    </citation>
    <scope>NUCLEOTIDE SEQUENCE</scope>
    <source>
        <strain evidence="3 5">CCMP2712</strain>
    </source>
</reference>
<dbReference type="InterPro" id="IPR029063">
    <property type="entry name" value="SAM-dependent_MTases_sf"/>
</dbReference>
<dbReference type="GO" id="GO:0008168">
    <property type="term" value="F:methyltransferase activity"/>
    <property type="evidence" value="ECO:0007669"/>
    <property type="project" value="UniProtKB-KW"/>
</dbReference>
<dbReference type="Gene3D" id="3.40.50.150">
    <property type="entry name" value="Vaccinia Virus protein VP39"/>
    <property type="match status" value="1"/>
</dbReference>
<gene>
    <name evidence="3" type="ORF">GUITHDRAFT_72589</name>
</gene>
<dbReference type="GeneID" id="17300708"/>
<dbReference type="EnsemblProtists" id="EKX43938">
    <property type="protein sequence ID" value="EKX43938"/>
    <property type="gene ID" value="GUITHDRAFT_72589"/>
</dbReference>
<dbReference type="PaxDb" id="55529-EKX43938"/>
<dbReference type="KEGG" id="gtt:GUITHDRAFT_72589"/>
<organism evidence="3">
    <name type="scientific">Guillardia theta (strain CCMP2712)</name>
    <name type="common">Cryptophyte</name>
    <dbReference type="NCBI Taxonomy" id="905079"/>
    <lineage>
        <taxon>Eukaryota</taxon>
        <taxon>Cryptophyceae</taxon>
        <taxon>Pyrenomonadales</taxon>
        <taxon>Geminigeraceae</taxon>
        <taxon>Guillardia</taxon>
    </lineage>
</organism>
<reference evidence="5" key="2">
    <citation type="submission" date="2012-11" db="EMBL/GenBank/DDBJ databases">
        <authorList>
            <person name="Kuo A."/>
            <person name="Curtis B.A."/>
            <person name="Tanifuji G."/>
            <person name="Burki F."/>
            <person name="Gruber A."/>
            <person name="Irimia M."/>
            <person name="Maruyama S."/>
            <person name="Arias M.C."/>
            <person name="Ball S.G."/>
            <person name="Gile G.H."/>
            <person name="Hirakawa Y."/>
            <person name="Hopkins J.F."/>
            <person name="Rensing S.A."/>
            <person name="Schmutz J."/>
            <person name="Symeonidi A."/>
            <person name="Elias M."/>
            <person name="Eveleigh R.J."/>
            <person name="Herman E.K."/>
            <person name="Klute M.J."/>
            <person name="Nakayama T."/>
            <person name="Obornik M."/>
            <person name="Reyes-Prieto A."/>
            <person name="Armbrust E.V."/>
            <person name="Aves S.J."/>
            <person name="Beiko R.G."/>
            <person name="Coutinho P."/>
            <person name="Dacks J.B."/>
            <person name="Durnford D.G."/>
            <person name="Fast N.M."/>
            <person name="Green B.R."/>
            <person name="Grisdale C."/>
            <person name="Hempe F."/>
            <person name="Henrissat B."/>
            <person name="Hoppner M.P."/>
            <person name="Ishida K.-I."/>
            <person name="Kim E."/>
            <person name="Koreny L."/>
            <person name="Kroth P.G."/>
            <person name="Liu Y."/>
            <person name="Malik S.-B."/>
            <person name="Maier U.G."/>
            <person name="McRose D."/>
            <person name="Mock T."/>
            <person name="Neilson J.A."/>
            <person name="Onodera N.T."/>
            <person name="Poole A.M."/>
            <person name="Pritham E.J."/>
            <person name="Richards T.A."/>
            <person name="Rocap G."/>
            <person name="Roy S.W."/>
            <person name="Sarai C."/>
            <person name="Schaack S."/>
            <person name="Shirato S."/>
            <person name="Slamovits C.H."/>
            <person name="Spencer D.F."/>
            <person name="Suzuki S."/>
            <person name="Worden A.Z."/>
            <person name="Zauner S."/>
            <person name="Barry K."/>
            <person name="Bell C."/>
            <person name="Bharti A.K."/>
            <person name="Crow J.A."/>
            <person name="Grimwood J."/>
            <person name="Kramer R."/>
            <person name="Lindquist E."/>
            <person name="Lucas S."/>
            <person name="Salamov A."/>
            <person name="McFadden G.I."/>
            <person name="Lane C.E."/>
            <person name="Keeling P.J."/>
            <person name="Gray M.W."/>
            <person name="Grigoriev I.V."/>
            <person name="Archibald J.M."/>
        </authorList>
    </citation>
    <scope>NUCLEOTIDE SEQUENCE</scope>
    <source>
        <strain evidence="5">CCMP2712</strain>
    </source>
</reference>
<evidence type="ECO:0000313" key="3">
    <source>
        <dbReference type="EMBL" id="EKX43938.1"/>
    </source>
</evidence>
<dbReference type="PANTHER" id="PTHR13090">
    <property type="entry name" value="ARGININE-HYDROXYLASE NDUFAF5, MITOCHONDRIAL"/>
    <property type="match status" value="1"/>
</dbReference>
<dbReference type="AlphaFoldDB" id="L1J5X6"/>
<evidence type="ECO:0000256" key="1">
    <source>
        <dbReference type="ARBA" id="ARBA00022603"/>
    </source>
</evidence>
<sequence length="193" mass="20535">MSNLTMHWINDLPGTLTQIRRALRPDGLFLASMLGGDTLIELRHAITVASMERTGGLGSHLSPLANVADVGGLLGGAGFSLTAVDVDTVTIMFPDAMSLLYALQDMGENNAVHGRQMRRQTLIAAAAVYQAMYGREGGAVPATFQVIYMSGWAPHASQQKAKTRGSAQACSASSCCSGSDGPDRCRWRTSEKF</sequence>
<dbReference type="OMA" id="KQFGAYS"/>
<evidence type="ECO:0008006" key="6">
    <source>
        <dbReference type="Google" id="ProtNLM"/>
    </source>
</evidence>
<reference evidence="4" key="3">
    <citation type="submission" date="2016-03" db="UniProtKB">
        <authorList>
            <consortium name="EnsemblProtists"/>
        </authorList>
    </citation>
    <scope>IDENTIFICATION</scope>
</reference>
<accession>L1J5X6</accession>
<dbReference type="Proteomes" id="UP000011087">
    <property type="component" value="Unassembled WGS sequence"/>
</dbReference>
<protein>
    <recommendedName>
        <fullName evidence="6">Methyltransferase type 11 domain-containing protein</fullName>
    </recommendedName>
</protein>
<dbReference type="PANTHER" id="PTHR13090:SF1">
    <property type="entry name" value="ARGININE-HYDROXYLASE NDUFAF5, MITOCHONDRIAL"/>
    <property type="match status" value="1"/>
</dbReference>
<dbReference type="eggNOG" id="KOG2940">
    <property type="taxonomic scope" value="Eukaryota"/>
</dbReference>
<dbReference type="OrthoDB" id="16816at2759"/>
<evidence type="ECO:0000256" key="2">
    <source>
        <dbReference type="ARBA" id="ARBA00022679"/>
    </source>
</evidence>
<evidence type="ECO:0000313" key="5">
    <source>
        <dbReference type="Proteomes" id="UP000011087"/>
    </source>
</evidence>
<keyword evidence="2" id="KW-0808">Transferase</keyword>
<keyword evidence="1" id="KW-0489">Methyltransferase</keyword>
<dbReference type="GO" id="GO:0005739">
    <property type="term" value="C:mitochondrion"/>
    <property type="evidence" value="ECO:0007669"/>
    <property type="project" value="TreeGrafter"/>
</dbReference>
<dbReference type="RefSeq" id="XP_005830918.1">
    <property type="nucleotide sequence ID" value="XM_005830861.1"/>
</dbReference>
<dbReference type="HOGENOM" id="CLU_046586_3_0_1"/>
<evidence type="ECO:0000313" key="4">
    <source>
        <dbReference type="EnsemblProtists" id="EKX43938"/>
    </source>
</evidence>
<dbReference type="GO" id="GO:0032981">
    <property type="term" value="P:mitochondrial respiratory chain complex I assembly"/>
    <property type="evidence" value="ECO:0007669"/>
    <property type="project" value="TreeGrafter"/>
</dbReference>
<dbReference type="InterPro" id="IPR050602">
    <property type="entry name" value="Malonyl-ACP_OMT"/>
</dbReference>
<proteinExistence type="predicted"/>
<name>L1J5X6_GUITC</name>
<dbReference type="SUPFAM" id="SSF53335">
    <property type="entry name" value="S-adenosyl-L-methionine-dependent methyltransferases"/>
    <property type="match status" value="1"/>
</dbReference>
<dbReference type="EMBL" id="JH993007">
    <property type="protein sequence ID" value="EKX43938.1"/>
    <property type="molecule type" value="Genomic_DNA"/>
</dbReference>
<dbReference type="GO" id="GO:0032259">
    <property type="term" value="P:methylation"/>
    <property type="evidence" value="ECO:0007669"/>
    <property type="project" value="UniProtKB-KW"/>
</dbReference>